<evidence type="ECO:0000313" key="3">
    <source>
        <dbReference type="EMBL" id="CAJ0946384.1"/>
    </source>
</evidence>
<dbReference type="Proteomes" id="UP001176940">
    <property type="component" value="Unassembled WGS sequence"/>
</dbReference>
<dbReference type="Gene3D" id="3.30.9.10">
    <property type="entry name" value="D-Amino Acid Oxidase, subunit A, domain 2"/>
    <property type="match status" value="1"/>
</dbReference>
<gene>
    <name evidence="3" type="ORF">RIMI_LOCUS11286389</name>
</gene>
<evidence type="ECO:0000259" key="2">
    <source>
        <dbReference type="Pfam" id="PF01266"/>
    </source>
</evidence>
<dbReference type="Gene3D" id="3.50.50.60">
    <property type="entry name" value="FAD/NAD(P)-binding domain"/>
    <property type="match status" value="1"/>
</dbReference>
<organism evidence="3 4">
    <name type="scientific">Ranitomeya imitator</name>
    <name type="common">mimic poison frog</name>
    <dbReference type="NCBI Taxonomy" id="111125"/>
    <lineage>
        <taxon>Eukaryota</taxon>
        <taxon>Metazoa</taxon>
        <taxon>Chordata</taxon>
        <taxon>Craniata</taxon>
        <taxon>Vertebrata</taxon>
        <taxon>Euteleostomi</taxon>
        <taxon>Amphibia</taxon>
        <taxon>Batrachia</taxon>
        <taxon>Anura</taxon>
        <taxon>Neobatrachia</taxon>
        <taxon>Hyloidea</taxon>
        <taxon>Dendrobatidae</taxon>
        <taxon>Dendrobatinae</taxon>
        <taxon>Ranitomeya</taxon>
    </lineage>
</organism>
<comment type="similarity">
    <text evidence="1">Belongs to the DadA oxidoreductase family.</text>
</comment>
<dbReference type="SUPFAM" id="SSF51905">
    <property type="entry name" value="FAD/NAD(P)-binding domain"/>
    <property type="match status" value="1"/>
</dbReference>
<feature type="domain" description="FAD dependent oxidoreductase" evidence="2">
    <location>
        <begin position="81"/>
        <end position="177"/>
    </location>
</feature>
<dbReference type="PANTHER" id="PTHR13847">
    <property type="entry name" value="SARCOSINE DEHYDROGENASE-RELATED"/>
    <property type="match status" value="1"/>
</dbReference>
<comment type="caution">
    <text evidence="3">The sequence shown here is derived from an EMBL/GenBank/DDBJ whole genome shotgun (WGS) entry which is preliminary data.</text>
</comment>
<sequence>MVRLAEYSRDCLKALRQQTGIQYEGRQKGTLQLFRTEQQFANAAKDIQVLEDAESPISFCIPMNYKHQPLPCLMKPIKLLSRVFDNRIRVGGMAEVVGFNRELKPARRETLEMVVEDLYPNAGELTQAAFWTGLRPMTPDGTPIVGATGFKNLWVNTGHGTLGWTMACGSARLLSDLIANKTPDIAFTDLNLSRYSR</sequence>
<reference evidence="3" key="1">
    <citation type="submission" date="2023-07" db="EMBL/GenBank/DDBJ databases">
        <authorList>
            <person name="Stuckert A."/>
        </authorList>
    </citation>
    <scope>NUCLEOTIDE SEQUENCE</scope>
</reference>
<evidence type="ECO:0000313" key="4">
    <source>
        <dbReference type="Proteomes" id="UP001176940"/>
    </source>
</evidence>
<dbReference type="Pfam" id="PF01266">
    <property type="entry name" value="DAO"/>
    <property type="match status" value="1"/>
</dbReference>
<name>A0ABN9LNC4_9NEOB</name>
<dbReference type="PANTHER" id="PTHR13847:SF280">
    <property type="entry name" value="D-AMINO ACID DEHYDROGENASE"/>
    <property type="match status" value="1"/>
</dbReference>
<dbReference type="InterPro" id="IPR036188">
    <property type="entry name" value="FAD/NAD-bd_sf"/>
</dbReference>
<evidence type="ECO:0000256" key="1">
    <source>
        <dbReference type="ARBA" id="ARBA00009410"/>
    </source>
</evidence>
<accession>A0ABN9LNC4</accession>
<dbReference type="InterPro" id="IPR006076">
    <property type="entry name" value="FAD-dep_OxRdtase"/>
</dbReference>
<keyword evidence="4" id="KW-1185">Reference proteome</keyword>
<protein>
    <recommendedName>
        <fullName evidence="2">FAD dependent oxidoreductase domain-containing protein</fullName>
    </recommendedName>
</protein>
<dbReference type="EMBL" id="CAUEEQ010025368">
    <property type="protein sequence ID" value="CAJ0946384.1"/>
    <property type="molecule type" value="Genomic_DNA"/>
</dbReference>
<proteinExistence type="inferred from homology"/>